<dbReference type="PROSITE" id="PS00028">
    <property type="entry name" value="ZINC_FINGER_C2H2_1"/>
    <property type="match status" value="3"/>
</dbReference>
<evidence type="ECO:0000259" key="9">
    <source>
        <dbReference type="PROSITE" id="PS50157"/>
    </source>
</evidence>
<feature type="domain" description="C2H2-type" evidence="9">
    <location>
        <begin position="78"/>
        <end position="107"/>
    </location>
</feature>
<organism evidence="10 11">
    <name type="scientific">Microbotryum silenes-dioicae</name>
    <dbReference type="NCBI Taxonomy" id="796604"/>
    <lineage>
        <taxon>Eukaryota</taxon>
        <taxon>Fungi</taxon>
        <taxon>Dikarya</taxon>
        <taxon>Basidiomycota</taxon>
        <taxon>Pucciniomycotina</taxon>
        <taxon>Microbotryomycetes</taxon>
        <taxon>Microbotryales</taxon>
        <taxon>Microbotryaceae</taxon>
        <taxon>Microbotryum</taxon>
    </lineage>
</organism>
<dbReference type="GO" id="GO:0008270">
    <property type="term" value="F:zinc ion binding"/>
    <property type="evidence" value="ECO:0007669"/>
    <property type="project" value="UniProtKB-KW"/>
</dbReference>
<accession>A0A2X0NDB7</accession>
<evidence type="ECO:0000256" key="2">
    <source>
        <dbReference type="ARBA" id="ARBA00022723"/>
    </source>
</evidence>
<keyword evidence="2" id="KW-0479">Metal-binding</keyword>
<keyword evidence="3" id="KW-0677">Repeat</keyword>
<dbReference type="SMART" id="SM00355">
    <property type="entry name" value="ZnF_C2H2"/>
    <property type="match status" value="3"/>
</dbReference>
<dbReference type="FunFam" id="3.30.160.60:FF:000744">
    <property type="entry name" value="zinc finger E-box-binding homeobox 1"/>
    <property type="match status" value="1"/>
</dbReference>
<dbReference type="EMBL" id="FQNC01000084">
    <property type="protein sequence ID" value="SGZ22066.1"/>
    <property type="molecule type" value="Genomic_DNA"/>
</dbReference>
<feature type="compositionally biased region" description="Pro residues" evidence="8">
    <location>
        <begin position="253"/>
        <end position="262"/>
    </location>
</feature>
<dbReference type="Pfam" id="PF00096">
    <property type="entry name" value="zf-C2H2"/>
    <property type="match status" value="2"/>
</dbReference>
<dbReference type="GO" id="GO:0005667">
    <property type="term" value="C:transcription regulator complex"/>
    <property type="evidence" value="ECO:0007669"/>
    <property type="project" value="TreeGrafter"/>
</dbReference>
<dbReference type="GO" id="GO:0000981">
    <property type="term" value="F:DNA-binding transcription factor activity, RNA polymerase II-specific"/>
    <property type="evidence" value="ECO:0007669"/>
    <property type="project" value="UniProtKB-ARBA"/>
</dbReference>
<evidence type="ECO:0000256" key="1">
    <source>
        <dbReference type="ARBA" id="ARBA00004123"/>
    </source>
</evidence>
<dbReference type="GO" id="GO:0000978">
    <property type="term" value="F:RNA polymerase II cis-regulatory region sequence-specific DNA binding"/>
    <property type="evidence" value="ECO:0007669"/>
    <property type="project" value="TreeGrafter"/>
</dbReference>
<evidence type="ECO:0000256" key="8">
    <source>
        <dbReference type="SAM" id="MobiDB-lite"/>
    </source>
</evidence>
<feature type="domain" description="C2H2-type" evidence="9">
    <location>
        <begin position="18"/>
        <end position="47"/>
    </location>
</feature>
<keyword evidence="4 7" id="KW-0863">Zinc-finger</keyword>
<feature type="compositionally biased region" description="Acidic residues" evidence="8">
    <location>
        <begin position="235"/>
        <end position="245"/>
    </location>
</feature>
<feature type="region of interest" description="Disordered" evidence="8">
    <location>
        <begin position="356"/>
        <end position="417"/>
    </location>
</feature>
<protein>
    <submittedName>
        <fullName evidence="10">BQ5605_C022g09425 protein</fullName>
    </submittedName>
</protein>
<dbReference type="PANTHER" id="PTHR14003">
    <property type="entry name" value="TRANSCRIPTIONAL REPRESSOR PROTEIN YY"/>
    <property type="match status" value="1"/>
</dbReference>
<dbReference type="Gene3D" id="3.30.160.60">
    <property type="entry name" value="Classic Zinc Finger"/>
    <property type="match status" value="4"/>
</dbReference>
<gene>
    <name evidence="10" type="primary">BQ5605_C022g09425</name>
    <name evidence="10" type="ORF">BQ5605_C022G09425</name>
</gene>
<evidence type="ECO:0000313" key="10">
    <source>
        <dbReference type="EMBL" id="SGZ22066.1"/>
    </source>
</evidence>
<dbReference type="PANTHER" id="PTHR14003:SF22">
    <property type="entry name" value="FINGER DOMAIN PROTEIN, PUTATIVE (AFU_ORTHOLOGUE AFUA_4G11480)-RELATED"/>
    <property type="match status" value="1"/>
</dbReference>
<dbReference type="STRING" id="796604.A0A2X0NDB7"/>
<evidence type="ECO:0000313" key="11">
    <source>
        <dbReference type="Proteomes" id="UP000249464"/>
    </source>
</evidence>
<dbReference type="InterPro" id="IPR036236">
    <property type="entry name" value="Znf_C2H2_sf"/>
</dbReference>
<keyword evidence="11" id="KW-1185">Reference proteome</keyword>
<dbReference type="AlphaFoldDB" id="A0A2X0NDB7"/>
<name>A0A2X0NDB7_9BASI</name>
<feature type="compositionally biased region" description="Low complexity" evidence="8">
    <location>
        <begin position="521"/>
        <end position="538"/>
    </location>
</feature>
<evidence type="ECO:0000256" key="4">
    <source>
        <dbReference type="ARBA" id="ARBA00022771"/>
    </source>
</evidence>
<feature type="compositionally biased region" description="Polar residues" evidence="8">
    <location>
        <begin position="502"/>
        <end position="512"/>
    </location>
</feature>
<reference evidence="10 11" key="1">
    <citation type="submission" date="2016-11" db="EMBL/GenBank/DDBJ databases">
        <authorList>
            <person name="Jaros S."/>
            <person name="Januszkiewicz K."/>
            <person name="Wedrychowicz H."/>
        </authorList>
    </citation>
    <scope>NUCLEOTIDE SEQUENCE [LARGE SCALE GENOMIC DNA]</scope>
</reference>
<dbReference type="FunFam" id="3.30.160.60:FF:000125">
    <property type="entry name" value="Putative zinc finger protein 143"/>
    <property type="match status" value="2"/>
</dbReference>
<evidence type="ECO:0000256" key="5">
    <source>
        <dbReference type="ARBA" id="ARBA00022833"/>
    </source>
</evidence>
<sequence length="608" mass="66490">MDIMELVHEDRSAASRPFGCSAPGCPKAFARRSDLVRHMRIHSNERPWICDWPGCSRDFIQRSALTVHYRVHTGERPHCCEYVGCDKAFSDSSSLARHRRIHTGKRPYKCPEPICGKTSPVAWPSYISASATLTHPRVFSGVLTTTCAITFQNSFCRKTTLTKHIKRNHPDSPAFSHGSYHTAGGALPRPSAGASHRVYPTRRRPQHYDDGDYSGGSSASVTPHSVYDDGYGDDHDQDYDDDASETGDGPGYYPLPLPPLPDLPADDDEVNAHLGWAAPAHSNPSMLSNNTGALGPNAIRQHLERQDRKQRQKYPTKHPRGVYATPPPQHPRHMRDQSYEPVEEACMYSYDQAAQQLNQQSQGRHVPQQQALPPQHSHQPFDEGTNRQGYNSYPMTPAPSVYSTSSSSSQMNYPQSHPLEASWSAPLPSAEFSPYGSQLSGYYHASPSAAHTPSPFKSHRRRASSVSAIDNLYPLASVQTPHSSSGQSSAGLVFGLPNDSNDFSLGSDSQPSPFRRYNEFSPAGASTSGAGAIGAAPSHHSDSEAQFSGGSPIPEYATHYSSQIQHAHQMPPQFPRRGSLGMGFGAFSSYVAHHDDSSTSALPEASYV</sequence>
<feature type="compositionally biased region" description="Basic residues" evidence="8">
    <location>
        <begin position="310"/>
        <end position="320"/>
    </location>
</feature>
<evidence type="ECO:0000256" key="7">
    <source>
        <dbReference type="PROSITE-ProRule" id="PRU00042"/>
    </source>
</evidence>
<evidence type="ECO:0000256" key="6">
    <source>
        <dbReference type="ARBA" id="ARBA00023242"/>
    </source>
</evidence>
<feature type="compositionally biased region" description="Low complexity" evidence="8">
    <location>
        <begin position="400"/>
        <end position="409"/>
    </location>
</feature>
<dbReference type="GO" id="GO:0031519">
    <property type="term" value="C:PcG protein complex"/>
    <property type="evidence" value="ECO:0007669"/>
    <property type="project" value="TreeGrafter"/>
</dbReference>
<dbReference type="InterPro" id="IPR013087">
    <property type="entry name" value="Znf_C2H2_type"/>
</dbReference>
<feature type="region of interest" description="Disordered" evidence="8">
    <location>
        <begin position="304"/>
        <end position="338"/>
    </location>
</feature>
<proteinExistence type="predicted"/>
<keyword evidence="5" id="KW-0862">Zinc</keyword>
<evidence type="ECO:0000256" key="3">
    <source>
        <dbReference type="ARBA" id="ARBA00022737"/>
    </source>
</evidence>
<feature type="compositionally biased region" description="Polar residues" evidence="8">
    <location>
        <begin position="367"/>
        <end position="378"/>
    </location>
</feature>
<feature type="domain" description="C2H2-type" evidence="9">
    <location>
        <begin position="48"/>
        <end position="77"/>
    </location>
</feature>
<feature type="region of interest" description="Disordered" evidence="8">
    <location>
        <begin position="502"/>
        <end position="556"/>
    </location>
</feature>
<feature type="region of interest" description="Disordered" evidence="8">
    <location>
        <begin position="167"/>
        <end position="269"/>
    </location>
</feature>
<dbReference type="SUPFAM" id="SSF57667">
    <property type="entry name" value="beta-beta-alpha zinc fingers"/>
    <property type="match status" value="2"/>
</dbReference>
<dbReference type="PROSITE" id="PS50157">
    <property type="entry name" value="ZINC_FINGER_C2H2_2"/>
    <property type="match status" value="3"/>
</dbReference>
<dbReference type="Proteomes" id="UP000249464">
    <property type="component" value="Unassembled WGS sequence"/>
</dbReference>
<comment type="subcellular location">
    <subcellularLocation>
        <location evidence="1">Nucleus</location>
    </subcellularLocation>
</comment>
<keyword evidence="6" id="KW-0539">Nucleus</keyword>
<dbReference type="GO" id="GO:0000785">
    <property type="term" value="C:chromatin"/>
    <property type="evidence" value="ECO:0007669"/>
    <property type="project" value="TreeGrafter"/>
</dbReference>